<dbReference type="Proteomes" id="UP000295169">
    <property type="component" value="Unassembled WGS sequence"/>
</dbReference>
<proteinExistence type="predicted"/>
<evidence type="ECO:0000313" key="1">
    <source>
        <dbReference type="EMBL" id="TCL15226.1"/>
    </source>
</evidence>
<organism evidence="1 2">
    <name type="scientific">Azotobacter chroococcum</name>
    <dbReference type="NCBI Taxonomy" id="353"/>
    <lineage>
        <taxon>Bacteria</taxon>
        <taxon>Pseudomonadati</taxon>
        <taxon>Pseudomonadota</taxon>
        <taxon>Gammaproteobacteria</taxon>
        <taxon>Pseudomonadales</taxon>
        <taxon>Pseudomonadaceae</taxon>
        <taxon>Azotobacter</taxon>
    </lineage>
</organism>
<protein>
    <submittedName>
        <fullName evidence="1">Uncharacterized protein</fullName>
    </submittedName>
</protein>
<dbReference type="AlphaFoldDB" id="A0A4R1NSP3"/>
<sequence length="32" mass="3591">MRGIIPAKRLVKGKTWICKEVSASIATELPFF</sequence>
<comment type="caution">
    <text evidence="1">The sequence shown here is derived from an EMBL/GenBank/DDBJ whole genome shotgun (WGS) entry which is preliminary data.</text>
</comment>
<reference evidence="1 2" key="1">
    <citation type="submission" date="2019-03" db="EMBL/GenBank/DDBJ databases">
        <title>Genomic Encyclopedia of Type Strains, Phase IV (KMG-IV): sequencing the most valuable type-strain genomes for metagenomic binning, comparative biology and taxonomic classification.</title>
        <authorList>
            <person name="Goeker M."/>
        </authorList>
    </citation>
    <scope>NUCLEOTIDE SEQUENCE [LARGE SCALE GENOMIC DNA]</scope>
    <source>
        <strain evidence="1 2">DSM 2286</strain>
    </source>
</reference>
<name>A0A4R1NSP3_9GAMM</name>
<accession>A0A4R1NSP3</accession>
<gene>
    <name evidence="1" type="ORF">EV691_1794</name>
</gene>
<evidence type="ECO:0000313" key="2">
    <source>
        <dbReference type="Proteomes" id="UP000295169"/>
    </source>
</evidence>
<dbReference type="EMBL" id="SMMU01000079">
    <property type="protein sequence ID" value="TCL15226.1"/>
    <property type="molecule type" value="Genomic_DNA"/>
</dbReference>